<sequence>MRKIAELAIVILLILFTVAYTSKAMTKGNNPRSKQTVQSAKETPEKNISFKNYIKLIGLRKKELVAKLGEKSTTIDDGGLEFSQLDIRVWFKNYGNGPVEQIYIDNKDIDFNGAKLGSKIGSFQSVFGKAVEERTTFAYSNFKYDGIVLSIYYDPKTETTFAAYILDENIN</sequence>
<dbReference type="RefSeq" id="WP_125006257.1">
    <property type="nucleotide sequence ID" value="NZ_BHYK01000053.1"/>
</dbReference>
<evidence type="ECO:0000313" key="2">
    <source>
        <dbReference type="Proteomes" id="UP000287872"/>
    </source>
</evidence>
<name>A0A401UU28_9CLOT</name>
<dbReference type="InterPro" id="IPR035940">
    <property type="entry name" value="CAP_sf"/>
</dbReference>
<accession>A0A401UU28</accession>
<keyword evidence="2" id="KW-1185">Reference proteome</keyword>
<dbReference type="OrthoDB" id="1902964at2"/>
<dbReference type="EMBL" id="BHYK01000053">
    <property type="protein sequence ID" value="GCD13055.1"/>
    <property type="molecule type" value="Genomic_DNA"/>
</dbReference>
<gene>
    <name evidence="1" type="ORF">Ctaglu_46780</name>
</gene>
<organism evidence="1 2">
    <name type="scientific">Clostridium tagluense</name>
    <dbReference type="NCBI Taxonomy" id="360422"/>
    <lineage>
        <taxon>Bacteria</taxon>
        <taxon>Bacillati</taxon>
        <taxon>Bacillota</taxon>
        <taxon>Clostridia</taxon>
        <taxon>Eubacteriales</taxon>
        <taxon>Clostridiaceae</taxon>
        <taxon>Clostridium</taxon>
    </lineage>
</organism>
<evidence type="ECO:0000313" key="1">
    <source>
        <dbReference type="EMBL" id="GCD13055.1"/>
    </source>
</evidence>
<dbReference type="Gene3D" id="3.40.33.10">
    <property type="entry name" value="CAP"/>
    <property type="match status" value="1"/>
</dbReference>
<proteinExistence type="predicted"/>
<protein>
    <submittedName>
        <fullName evidence="1">Uncharacterized protein</fullName>
    </submittedName>
</protein>
<reference evidence="1 2" key="1">
    <citation type="submission" date="2018-11" db="EMBL/GenBank/DDBJ databases">
        <title>Genome sequencing and assembly of Clostridium tagluense strain A121.</title>
        <authorList>
            <person name="Murakami T."/>
            <person name="Segawa T."/>
            <person name="Shcherbakova V.A."/>
            <person name="Mori H."/>
            <person name="Yoshimura Y."/>
        </authorList>
    </citation>
    <scope>NUCLEOTIDE SEQUENCE [LARGE SCALE GENOMIC DNA]</scope>
    <source>
        <strain evidence="1 2">A121</strain>
    </source>
</reference>
<dbReference type="Proteomes" id="UP000287872">
    <property type="component" value="Unassembled WGS sequence"/>
</dbReference>
<comment type="caution">
    <text evidence="1">The sequence shown here is derived from an EMBL/GenBank/DDBJ whole genome shotgun (WGS) entry which is preliminary data.</text>
</comment>
<dbReference type="AlphaFoldDB" id="A0A401UU28"/>